<accession>A0AAW8T2N0</accession>
<dbReference type="AlphaFoldDB" id="A0AAW8T2N0"/>
<comment type="caution">
    <text evidence="1">The sequence shown here is derived from an EMBL/GenBank/DDBJ whole genome shotgun (WGS) entry which is preliminary data.</text>
</comment>
<sequence>MNKNEIAHNITGTYEVSRTIAVNYKIDYVEGQIITLDKAESWTKAGMFTPETFGEYEYTFIPENKVAGHEVDYDNEEECYELGCEDCDQECEVLLPAGTRFVITRVATDLDFEEMGYYEITIKFI</sequence>
<evidence type="ECO:0000313" key="1">
    <source>
        <dbReference type="EMBL" id="MDT2540501.1"/>
    </source>
</evidence>
<evidence type="ECO:0000313" key="2">
    <source>
        <dbReference type="Proteomes" id="UP001249240"/>
    </source>
</evidence>
<name>A0AAW8T2N0_9ENTE</name>
<proteinExistence type="predicted"/>
<dbReference type="Proteomes" id="UP001249240">
    <property type="component" value="Unassembled WGS sequence"/>
</dbReference>
<dbReference type="RefSeq" id="WP_035019713.1">
    <property type="nucleotide sequence ID" value="NZ_BTSP01000049.1"/>
</dbReference>
<dbReference type="EMBL" id="JARPXM010000048">
    <property type="protein sequence ID" value="MDT2540501.1"/>
    <property type="molecule type" value="Genomic_DNA"/>
</dbReference>
<protein>
    <submittedName>
        <fullName evidence="1">Uncharacterized protein</fullName>
    </submittedName>
</protein>
<gene>
    <name evidence="1" type="ORF">P7D78_20555</name>
</gene>
<reference evidence="1" key="1">
    <citation type="submission" date="2023-03" db="EMBL/GenBank/DDBJ databases">
        <authorList>
            <person name="Shen W."/>
            <person name="Cai J."/>
        </authorList>
    </citation>
    <scope>NUCLEOTIDE SEQUENCE</scope>
    <source>
        <strain evidence="1">B646-2</strain>
    </source>
</reference>
<organism evidence="1 2">
    <name type="scientific">Enterococcus raffinosus</name>
    <dbReference type="NCBI Taxonomy" id="71452"/>
    <lineage>
        <taxon>Bacteria</taxon>
        <taxon>Bacillati</taxon>
        <taxon>Bacillota</taxon>
        <taxon>Bacilli</taxon>
        <taxon>Lactobacillales</taxon>
        <taxon>Enterococcaceae</taxon>
        <taxon>Enterococcus</taxon>
    </lineage>
</organism>